<proteinExistence type="predicted"/>
<dbReference type="AlphaFoldDB" id="B9Z004"/>
<feature type="domain" description="Sigma-54 factor interaction" evidence="6">
    <location>
        <begin position="344"/>
        <end position="572"/>
    </location>
</feature>
<sequence length="660" mass="72460">MANLSERQHIERVLAVATHDSGLSQDSSAYDLIKRSWSRCVHDYGLDPAARRHARILTAHELRDHREQAEDFLHVARAGMEQLYKRVSSLGYVLLLTDAQGVTIDYIGNDALETDLKKAGLYLGADWNEEHAGTCAVGTCIVEQAPLTCHREDHFDATHITLSCNSAPLFQPDGEFMGVLDVSMLASPQARESQHLALHLTLLYAQLIEDANFLRHFANRWILRLGTAAALVDVCGELMLAFDADGVVVGANSGARQRLGRMQANDAGGGLIGHLLTDIFRCSMDDIRQLARTPALGDAALLATFDHDLFHASVIPPRIAPRPAVSATARESVPLPACPALDRLAGDDRQMQRILEQSKRLVNKGVNILIHGETGTGKEVFAKALHESSERAARPFIAVNCAAIPDSLIESELFGYAPGTFTGARSKGMKGLIQQSDRGTLFLDEIGDMPLHLQTRLLRVLSEREVLPLGADKPVRVELTVIAASHRDLRKLIAGGQFREDLYYRLCGATLFLPPLRERQDKRYLIERLFAEEAAQSGQSPVLAEAALACLMDYPWPGNVRQLRNVLRFALALSDGGSVELGDLPHELMEGRPPLEETLTPPKAEREESLPAALDEAGLLLAALRRNKWNVTAAAAELGICRATVYRHMKKFSIVSPLDL</sequence>
<dbReference type="SUPFAM" id="SSF55781">
    <property type="entry name" value="GAF domain-like"/>
    <property type="match status" value="1"/>
</dbReference>
<dbReference type="GO" id="GO:0006355">
    <property type="term" value="P:regulation of DNA-templated transcription"/>
    <property type="evidence" value="ECO:0007669"/>
    <property type="project" value="InterPro"/>
</dbReference>
<evidence type="ECO:0000256" key="3">
    <source>
        <dbReference type="ARBA" id="ARBA00023015"/>
    </source>
</evidence>
<evidence type="ECO:0000256" key="5">
    <source>
        <dbReference type="SAM" id="MobiDB-lite"/>
    </source>
</evidence>
<dbReference type="SMART" id="SM00382">
    <property type="entry name" value="AAA"/>
    <property type="match status" value="1"/>
</dbReference>
<feature type="region of interest" description="Disordered" evidence="5">
    <location>
        <begin position="584"/>
        <end position="606"/>
    </location>
</feature>
<dbReference type="PROSITE" id="PS00675">
    <property type="entry name" value="SIGMA54_INTERACT_1"/>
    <property type="match status" value="1"/>
</dbReference>
<keyword evidence="2" id="KW-0067">ATP-binding</keyword>
<evidence type="ECO:0000256" key="1">
    <source>
        <dbReference type="ARBA" id="ARBA00022741"/>
    </source>
</evidence>
<dbReference type="Pfam" id="PF00158">
    <property type="entry name" value="Sigma54_activat"/>
    <property type="match status" value="1"/>
</dbReference>
<dbReference type="Gene3D" id="1.10.10.60">
    <property type="entry name" value="Homeodomain-like"/>
    <property type="match status" value="1"/>
</dbReference>
<evidence type="ECO:0000313" key="8">
    <source>
        <dbReference type="Proteomes" id="UP000003165"/>
    </source>
</evidence>
<dbReference type="InterPro" id="IPR025944">
    <property type="entry name" value="Sigma_54_int_dom_CS"/>
</dbReference>
<dbReference type="InterPro" id="IPR025662">
    <property type="entry name" value="Sigma_54_int_dom_ATP-bd_1"/>
</dbReference>
<dbReference type="Pfam" id="PF02954">
    <property type="entry name" value="HTH_8"/>
    <property type="match status" value="1"/>
</dbReference>
<evidence type="ECO:0000313" key="7">
    <source>
        <dbReference type="EMBL" id="EEG09887.1"/>
    </source>
</evidence>
<dbReference type="Gene3D" id="3.30.450.40">
    <property type="match status" value="1"/>
</dbReference>
<evidence type="ECO:0000256" key="2">
    <source>
        <dbReference type="ARBA" id="ARBA00022840"/>
    </source>
</evidence>
<accession>B9Z004</accession>
<keyword evidence="8" id="KW-1185">Reference proteome</keyword>
<keyword evidence="3" id="KW-0805">Transcription regulation</keyword>
<evidence type="ECO:0000259" key="6">
    <source>
        <dbReference type="PROSITE" id="PS50045"/>
    </source>
</evidence>
<dbReference type="Gene3D" id="3.40.50.300">
    <property type="entry name" value="P-loop containing nucleotide triphosphate hydrolases"/>
    <property type="match status" value="1"/>
</dbReference>
<dbReference type="SUPFAM" id="SSF52540">
    <property type="entry name" value="P-loop containing nucleoside triphosphate hydrolases"/>
    <property type="match status" value="1"/>
</dbReference>
<dbReference type="InterPro" id="IPR009057">
    <property type="entry name" value="Homeodomain-like_sf"/>
</dbReference>
<gene>
    <name evidence="7" type="ORF">FuraDRAFT_0903</name>
</gene>
<protein>
    <submittedName>
        <fullName evidence="7">Sigma54 specific transcriptional regulator, Fis family</fullName>
    </submittedName>
</protein>
<comment type="caution">
    <text evidence="7">The sequence shown here is derived from an EMBL/GenBank/DDBJ whole genome shotgun (WGS) entry which is preliminary data.</text>
</comment>
<dbReference type="GO" id="GO:0043565">
    <property type="term" value="F:sequence-specific DNA binding"/>
    <property type="evidence" value="ECO:0007669"/>
    <property type="project" value="InterPro"/>
</dbReference>
<dbReference type="InterPro" id="IPR002078">
    <property type="entry name" value="Sigma_54_int"/>
</dbReference>
<dbReference type="Proteomes" id="UP000003165">
    <property type="component" value="Unassembled WGS sequence"/>
</dbReference>
<name>B9Z004_9NEIS</name>
<dbReference type="PANTHER" id="PTHR32071:SF77">
    <property type="entry name" value="TRANSCRIPTIONAL REGULATORY PROTEIN"/>
    <property type="match status" value="1"/>
</dbReference>
<dbReference type="EMBL" id="ACIS01000002">
    <property type="protein sequence ID" value="EEG09887.1"/>
    <property type="molecule type" value="Genomic_DNA"/>
</dbReference>
<dbReference type="InterPro" id="IPR002197">
    <property type="entry name" value="HTH_Fis"/>
</dbReference>
<keyword evidence="1" id="KW-0547">Nucleotide-binding</keyword>
<dbReference type="eggNOG" id="COG3284">
    <property type="taxonomic scope" value="Bacteria"/>
</dbReference>
<dbReference type="InterPro" id="IPR003593">
    <property type="entry name" value="AAA+_ATPase"/>
</dbReference>
<reference evidence="7 8" key="1">
    <citation type="submission" date="2009-02" db="EMBL/GenBank/DDBJ databases">
        <title>Sequencing of the draft genome and assembly of Lutiella nitroferrum 2002.</title>
        <authorList>
            <consortium name="US DOE Joint Genome Institute (JGI-PGF)"/>
            <person name="Lucas S."/>
            <person name="Copeland A."/>
            <person name="Lapidus A."/>
            <person name="Glavina del Rio T."/>
            <person name="Tice H."/>
            <person name="Bruce D."/>
            <person name="Goodwin L."/>
            <person name="Pitluck S."/>
            <person name="Larimer F."/>
            <person name="Land M.L."/>
            <person name="Hauser L."/>
            <person name="Coates J.D."/>
        </authorList>
    </citation>
    <scope>NUCLEOTIDE SEQUENCE [LARGE SCALE GENOMIC DNA]</scope>
    <source>
        <strain evidence="7 8">2002</strain>
    </source>
</reference>
<dbReference type="PROSITE" id="PS50045">
    <property type="entry name" value="SIGMA54_INTERACT_4"/>
    <property type="match status" value="1"/>
</dbReference>
<dbReference type="FunFam" id="3.40.50.300:FF:000006">
    <property type="entry name" value="DNA-binding transcriptional regulator NtrC"/>
    <property type="match status" value="1"/>
</dbReference>
<dbReference type="PROSITE" id="PS00688">
    <property type="entry name" value="SIGMA54_INTERACT_3"/>
    <property type="match status" value="1"/>
</dbReference>
<dbReference type="SUPFAM" id="SSF46689">
    <property type="entry name" value="Homeodomain-like"/>
    <property type="match status" value="1"/>
</dbReference>
<dbReference type="PANTHER" id="PTHR32071">
    <property type="entry name" value="TRANSCRIPTIONAL REGULATORY PROTEIN"/>
    <property type="match status" value="1"/>
</dbReference>
<keyword evidence="4" id="KW-0804">Transcription</keyword>
<dbReference type="Gene3D" id="1.10.8.60">
    <property type="match status" value="1"/>
</dbReference>
<organism evidence="7 8">
    <name type="scientific">Pseudogulbenkiania ferrooxidans 2002</name>
    <dbReference type="NCBI Taxonomy" id="279714"/>
    <lineage>
        <taxon>Bacteria</taxon>
        <taxon>Pseudomonadati</taxon>
        <taxon>Pseudomonadota</taxon>
        <taxon>Betaproteobacteria</taxon>
        <taxon>Neisseriales</taxon>
        <taxon>Chromobacteriaceae</taxon>
        <taxon>Pseudogulbenkiania</taxon>
    </lineage>
</organism>
<dbReference type="PRINTS" id="PR01590">
    <property type="entry name" value="HTHFIS"/>
</dbReference>
<dbReference type="InterPro" id="IPR058031">
    <property type="entry name" value="AAA_lid_NorR"/>
</dbReference>
<dbReference type="RefSeq" id="WP_008952923.1">
    <property type="nucleotide sequence ID" value="NZ_ACIS01000002.1"/>
</dbReference>
<dbReference type="Pfam" id="PF25601">
    <property type="entry name" value="AAA_lid_14"/>
    <property type="match status" value="1"/>
</dbReference>
<dbReference type="InterPro" id="IPR027417">
    <property type="entry name" value="P-loop_NTPase"/>
</dbReference>
<evidence type="ECO:0000256" key="4">
    <source>
        <dbReference type="ARBA" id="ARBA00023163"/>
    </source>
</evidence>
<feature type="compositionally biased region" description="Basic and acidic residues" evidence="5">
    <location>
        <begin position="584"/>
        <end position="595"/>
    </location>
</feature>
<dbReference type="GO" id="GO:0005524">
    <property type="term" value="F:ATP binding"/>
    <property type="evidence" value="ECO:0007669"/>
    <property type="project" value="UniProtKB-KW"/>
</dbReference>
<dbReference type="CDD" id="cd00009">
    <property type="entry name" value="AAA"/>
    <property type="match status" value="1"/>
</dbReference>
<dbReference type="InterPro" id="IPR029016">
    <property type="entry name" value="GAF-like_dom_sf"/>
</dbReference>